<evidence type="ECO:0000256" key="7">
    <source>
        <dbReference type="ARBA" id="ARBA00022801"/>
    </source>
</evidence>
<dbReference type="CDD" id="cd08966">
    <property type="entry name" value="EcFpg-like_N"/>
    <property type="match status" value="1"/>
</dbReference>
<keyword evidence="6 16" id="KW-0863">Zinc-finger</keyword>
<evidence type="ECO:0000256" key="13">
    <source>
        <dbReference type="ARBA" id="ARBA00023295"/>
    </source>
</evidence>
<comment type="cofactor">
    <cofactor evidence="16">
        <name>Zn(2+)</name>
        <dbReference type="ChEBI" id="CHEBI:29105"/>
    </cofactor>
    <text evidence="16">Binds 1 zinc ion per subunit.</text>
</comment>
<keyword evidence="13 16" id="KW-0326">Glycosidase</keyword>
<dbReference type="InterPro" id="IPR010979">
    <property type="entry name" value="Ribosomal_uS13-like_H2TH"/>
</dbReference>
<feature type="binding site" evidence="16">
    <location>
        <position position="146"/>
    </location>
    <ligand>
        <name>DNA</name>
        <dbReference type="ChEBI" id="CHEBI:16991"/>
    </ligand>
</feature>
<dbReference type="InterPro" id="IPR015886">
    <property type="entry name" value="H2TH_FPG"/>
</dbReference>
<dbReference type="InterPro" id="IPR000214">
    <property type="entry name" value="Znf_DNA_glyclase/AP_lyase"/>
</dbReference>
<comment type="catalytic activity">
    <reaction evidence="1 16">
        <text>Hydrolysis of DNA containing ring-opened 7-methylguanine residues, releasing 2,6-diamino-4-hydroxy-5-(N-methyl)formamidopyrimidine.</text>
        <dbReference type="EC" id="3.2.2.23"/>
    </reaction>
</comment>
<evidence type="ECO:0000313" key="20">
    <source>
        <dbReference type="Proteomes" id="UP000234966"/>
    </source>
</evidence>
<evidence type="ECO:0000256" key="3">
    <source>
        <dbReference type="ARBA" id="ARBA00011245"/>
    </source>
</evidence>
<dbReference type="EC" id="3.2.2.23" evidence="16"/>
<dbReference type="Proteomes" id="UP000234966">
    <property type="component" value="Unassembled WGS sequence"/>
</dbReference>
<sequence>MPELPEVETVRRGLNELTLNQEITGGDVLLHRTIAYPFSVDDFVTGIQGSAISTWHRRGKYLLAELTLPLIDKGVKVQGGHGAQGGRLGGDIASLSFPTPPTSYLGVHLRMTGQLLWLRQDEPLHKHTRVRLFFQDGWELRFVDQRTFGQMWWVSANQAPESIITGLAKLAADPFSSEFTAEYLAEKFKNRRRPIKTALLDQSVVAGLGNIYADEALFMSGILPETMCIDLQREQIEKLRSHIIKVLETSIKAGGTTFSNFLNVKGINGNYGGVAWVYNRAGEPCRVCGTVIQRTRLAGRSSHFCLQCQR</sequence>
<evidence type="ECO:0000256" key="14">
    <source>
        <dbReference type="ARBA" id="ARBA00044632"/>
    </source>
</evidence>
<gene>
    <name evidence="16" type="primary">mutM</name>
    <name evidence="16" type="synonym">fpg</name>
    <name evidence="19" type="ORF">CEN41_08245</name>
</gene>
<feature type="active site" description="Proton donor; for beta-elimination activity" evidence="16">
    <location>
        <position position="60"/>
    </location>
</feature>
<evidence type="ECO:0000256" key="12">
    <source>
        <dbReference type="ARBA" id="ARBA00023268"/>
    </source>
</evidence>
<dbReference type="Pfam" id="PF06827">
    <property type="entry name" value="zf-FPG_IleRS"/>
    <property type="match status" value="1"/>
</dbReference>
<evidence type="ECO:0000256" key="8">
    <source>
        <dbReference type="ARBA" id="ARBA00022833"/>
    </source>
</evidence>
<evidence type="ECO:0000256" key="9">
    <source>
        <dbReference type="ARBA" id="ARBA00023125"/>
    </source>
</evidence>
<feature type="active site" description="Proton donor; for delta-elimination activity" evidence="16">
    <location>
        <position position="300"/>
    </location>
</feature>
<dbReference type="Pfam" id="PF06831">
    <property type="entry name" value="H2TH"/>
    <property type="match status" value="1"/>
</dbReference>
<dbReference type="InterPro" id="IPR015887">
    <property type="entry name" value="DNA_glyclase_Znf_dom_DNA_BS"/>
</dbReference>
<dbReference type="GO" id="GO:0140078">
    <property type="term" value="F:class I DNA-(apurinic or apyrimidinic site) endonuclease activity"/>
    <property type="evidence" value="ECO:0007669"/>
    <property type="project" value="UniProtKB-EC"/>
</dbReference>
<feature type="binding site" evidence="16">
    <location>
        <position position="191"/>
    </location>
    <ligand>
        <name>DNA</name>
        <dbReference type="ChEBI" id="CHEBI:16991"/>
    </ligand>
</feature>
<dbReference type="NCBIfam" id="TIGR00577">
    <property type="entry name" value="fpg"/>
    <property type="match status" value="1"/>
</dbReference>
<dbReference type="EMBL" id="NMQI01000178">
    <property type="protein sequence ID" value="PMB45398.1"/>
    <property type="molecule type" value="Genomic_DNA"/>
</dbReference>
<evidence type="ECO:0000259" key="18">
    <source>
        <dbReference type="PROSITE" id="PS51068"/>
    </source>
</evidence>
<evidence type="ECO:0000256" key="2">
    <source>
        <dbReference type="ARBA" id="ARBA00009409"/>
    </source>
</evidence>
<dbReference type="Gene3D" id="1.10.8.50">
    <property type="match status" value="1"/>
</dbReference>
<dbReference type="InterPro" id="IPR020629">
    <property type="entry name" value="FPG_Glyclase"/>
</dbReference>
<name>A0A2N6MF82_9CYAN</name>
<evidence type="ECO:0000259" key="17">
    <source>
        <dbReference type="PROSITE" id="PS51066"/>
    </source>
</evidence>
<evidence type="ECO:0000313" key="19">
    <source>
        <dbReference type="EMBL" id="PMB45398.1"/>
    </source>
</evidence>
<comment type="subunit">
    <text evidence="3 16">Monomer.</text>
</comment>
<comment type="function">
    <text evidence="15">Involved in base excision repair of DNA damaged by oxidation or by mutagenic agents. Acts as a DNA glycosylase that recognizes and removes damaged bases. Has a preference for oxidized purines, such as 7,8-dihydro-8-oxoguanine (8-oxoG). Has AP (apurinic/apyrimidinic) lyase activity and introduces nicks in the DNA strand. Cleaves the DNA backbone by beta-delta elimination to generate a single-strand break at the site of the removed base with both 3'- and 5'-phosphates.</text>
</comment>
<evidence type="ECO:0000256" key="16">
    <source>
        <dbReference type="HAMAP-Rule" id="MF_00103"/>
    </source>
</evidence>
<dbReference type="InterPro" id="IPR010663">
    <property type="entry name" value="Znf_FPG/IleRS"/>
</dbReference>
<dbReference type="SMART" id="SM00898">
    <property type="entry name" value="Fapy_DNA_glyco"/>
    <property type="match status" value="1"/>
</dbReference>
<dbReference type="AlphaFoldDB" id="A0A2N6MF82"/>
<dbReference type="GO" id="GO:0003684">
    <property type="term" value="F:damaged DNA binding"/>
    <property type="evidence" value="ECO:0007669"/>
    <property type="project" value="InterPro"/>
</dbReference>
<keyword evidence="9 16" id="KW-0238">DNA-binding</keyword>
<dbReference type="PROSITE" id="PS01242">
    <property type="entry name" value="ZF_FPG_1"/>
    <property type="match status" value="1"/>
</dbReference>
<dbReference type="Pfam" id="PF01149">
    <property type="entry name" value="Fapy_DNA_glyco"/>
    <property type="match status" value="1"/>
</dbReference>
<protein>
    <recommendedName>
        <fullName evidence="16">Formamidopyrimidine-DNA glycosylase</fullName>
        <shortName evidence="16">Fapy-DNA glycosylase</shortName>
        <ecNumber evidence="16">3.2.2.23</ecNumber>
    </recommendedName>
    <alternativeName>
        <fullName evidence="16">DNA-(apurinic or apyrimidinic site) lyase MutM</fullName>
        <shortName evidence="16">AP lyase MutM</shortName>
        <ecNumber evidence="16">4.2.99.18</ecNumber>
    </alternativeName>
</protein>
<keyword evidence="7 16" id="KW-0378">Hydrolase</keyword>
<dbReference type="HAMAP" id="MF_00103">
    <property type="entry name" value="Fapy_DNA_glycosyl"/>
    <property type="match status" value="1"/>
</dbReference>
<evidence type="ECO:0000256" key="5">
    <source>
        <dbReference type="ARBA" id="ARBA00022763"/>
    </source>
</evidence>
<dbReference type="SUPFAM" id="SSF57716">
    <property type="entry name" value="Glucocorticoid receptor-like (DNA-binding domain)"/>
    <property type="match status" value="1"/>
</dbReference>
<feature type="active site" description="Proton donor" evidence="16">
    <location>
        <position position="3"/>
    </location>
</feature>
<dbReference type="InterPro" id="IPR012319">
    <property type="entry name" value="FPG_cat"/>
</dbReference>
<dbReference type="GO" id="GO:0006284">
    <property type="term" value="P:base-excision repair"/>
    <property type="evidence" value="ECO:0007669"/>
    <property type="project" value="InterPro"/>
</dbReference>
<dbReference type="GO" id="GO:0003690">
    <property type="term" value="F:double-stranded DNA binding"/>
    <property type="evidence" value="ECO:0007669"/>
    <property type="project" value="UniProtKB-ARBA"/>
</dbReference>
<keyword evidence="8 16" id="KW-0862">Zinc</keyword>
<dbReference type="FunFam" id="1.10.8.50:FF:000003">
    <property type="entry name" value="Formamidopyrimidine-DNA glycosylase"/>
    <property type="match status" value="1"/>
</dbReference>
<evidence type="ECO:0000256" key="15">
    <source>
        <dbReference type="ARBA" id="ARBA00060177"/>
    </source>
</evidence>
<evidence type="ECO:0000256" key="10">
    <source>
        <dbReference type="ARBA" id="ARBA00023204"/>
    </source>
</evidence>
<dbReference type="SUPFAM" id="SSF81624">
    <property type="entry name" value="N-terminal domain of MutM-like DNA repair proteins"/>
    <property type="match status" value="1"/>
</dbReference>
<feature type="domain" description="FPG-type" evidence="17">
    <location>
        <begin position="276"/>
        <end position="310"/>
    </location>
</feature>
<proteinExistence type="inferred from homology"/>
<evidence type="ECO:0000256" key="6">
    <source>
        <dbReference type="ARBA" id="ARBA00022771"/>
    </source>
</evidence>
<dbReference type="SMART" id="SM01232">
    <property type="entry name" value="H2TH"/>
    <property type="match status" value="1"/>
</dbReference>
<keyword evidence="4 16" id="KW-0479">Metal-binding</keyword>
<keyword evidence="11 16" id="KW-0456">Lyase</keyword>
<evidence type="ECO:0000256" key="11">
    <source>
        <dbReference type="ARBA" id="ARBA00023239"/>
    </source>
</evidence>
<reference evidence="19 20" key="1">
    <citation type="submission" date="2017-07" db="EMBL/GenBank/DDBJ databases">
        <title>Genomes of Fischerella (Mastigocladus) sp. strains.</title>
        <authorList>
            <person name="Miller S.R."/>
        </authorList>
    </citation>
    <scope>NUCLEOTIDE SEQUENCE [LARGE SCALE GENOMIC DNA]</scope>
    <source>
        <strain evidence="19 20">CCMEE 5330</strain>
    </source>
</reference>
<dbReference type="RefSeq" id="WP_102206702.1">
    <property type="nucleotide sequence ID" value="NZ_NMQI01000178.1"/>
</dbReference>
<keyword evidence="5 16" id="KW-0227">DNA damage</keyword>
<keyword evidence="12 16" id="KW-0511">Multifunctional enzyme</keyword>
<dbReference type="PROSITE" id="PS51068">
    <property type="entry name" value="FPG_CAT"/>
    <property type="match status" value="1"/>
</dbReference>
<dbReference type="Gene3D" id="3.20.190.10">
    <property type="entry name" value="MutM-like, N-terminal"/>
    <property type="match status" value="1"/>
</dbReference>
<feature type="domain" description="Formamidopyrimidine-DNA glycosylase catalytic" evidence="18">
    <location>
        <begin position="2"/>
        <end position="149"/>
    </location>
</feature>
<keyword evidence="10 16" id="KW-0234">DNA repair</keyword>
<evidence type="ECO:0000256" key="1">
    <source>
        <dbReference type="ARBA" id="ARBA00001668"/>
    </source>
</evidence>
<comment type="catalytic activity">
    <reaction evidence="14 16">
        <text>2'-deoxyribonucleotide-(2'-deoxyribose 5'-phosphate)-2'-deoxyribonucleotide-DNA = a 3'-end 2'-deoxyribonucleotide-(2,3-dehydro-2,3-deoxyribose 5'-phosphate)-DNA + a 5'-end 5'-phospho-2'-deoxyribonucleoside-DNA + H(+)</text>
        <dbReference type="Rhea" id="RHEA:66592"/>
        <dbReference type="Rhea" id="RHEA-COMP:13180"/>
        <dbReference type="Rhea" id="RHEA-COMP:16897"/>
        <dbReference type="Rhea" id="RHEA-COMP:17067"/>
        <dbReference type="ChEBI" id="CHEBI:15378"/>
        <dbReference type="ChEBI" id="CHEBI:136412"/>
        <dbReference type="ChEBI" id="CHEBI:157695"/>
        <dbReference type="ChEBI" id="CHEBI:167181"/>
        <dbReference type="EC" id="4.2.99.18"/>
    </reaction>
</comment>
<dbReference type="NCBIfam" id="NF010551">
    <property type="entry name" value="PRK13945.1"/>
    <property type="match status" value="1"/>
</dbReference>
<evidence type="ECO:0000256" key="4">
    <source>
        <dbReference type="ARBA" id="ARBA00022723"/>
    </source>
</evidence>
<dbReference type="NCBIfam" id="NF002211">
    <property type="entry name" value="PRK01103.1"/>
    <property type="match status" value="1"/>
</dbReference>
<dbReference type="GO" id="GO:0034039">
    <property type="term" value="F:8-oxo-7,8-dihydroguanine DNA N-glycosylase activity"/>
    <property type="evidence" value="ECO:0007669"/>
    <property type="project" value="TreeGrafter"/>
</dbReference>
<dbReference type="PANTHER" id="PTHR22993">
    <property type="entry name" value="FORMAMIDOPYRIMIDINE-DNA GLYCOSYLASE"/>
    <property type="match status" value="1"/>
</dbReference>
<dbReference type="EC" id="4.2.99.18" evidence="16"/>
<feature type="active site" description="Schiff-base intermediate with DNA" evidence="16">
    <location>
        <position position="2"/>
    </location>
</feature>
<dbReference type="GO" id="GO:0008270">
    <property type="term" value="F:zinc ion binding"/>
    <property type="evidence" value="ECO:0007669"/>
    <property type="project" value="UniProtKB-UniRule"/>
</dbReference>
<dbReference type="PROSITE" id="PS51066">
    <property type="entry name" value="ZF_FPG_2"/>
    <property type="match status" value="1"/>
</dbReference>
<organism evidence="19 20">
    <name type="scientific">Fischerella thermalis CCMEE 5330</name>
    <dbReference type="NCBI Taxonomy" id="2019670"/>
    <lineage>
        <taxon>Bacteria</taxon>
        <taxon>Bacillati</taxon>
        <taxon>Cyanobacteriota</taxon>
        <taxon>Cyanophyceae</taxon>
        <taxon>Nostocales</taxon>
        <taxon>Hapalosiphonaceae</taxon>
        <taxon>Fischerella</taxon>
    </lineage>
</organism>
<comment type="function">
    <text evidence="16">Involved in base excision repair of DNA damaged by oxidation or by mutagenic agents. Acts as DNA glycosylase that recognizes and removes damaged bases. Has a preference for oxidized purines, such as 7,8-dihydro-8-oxoguanine (8-oxoG). Has AP (apurinic/apyrimidinic) lyase activity and introduces nicks in the DNA strand. Cleaves the DNA backbone by beta-delta elimination to generate a single-strand break at the site of the removed base with both 3'- and 5'-phosphates.</text>
</comment>
<dbReference type="PANTHER" id="PTHR22993:SF9">
    <property type="entry name" value="FORMAMIDOPYRIMIDINE-DNA GLYCOSYLASE"/>
    <property type="match status" value="1"/>
</dbReference>
<feature type="binding site" evidence="16">
    <location>
        <position position="127"/>
    </location>
    <ligand>
        <name>DNA</name>
        <dbReference type="ChEBI" id="CHEBI:16991"/>
    </ligand>
</feature>
<dbReference type="SUPFAM" id="SSF46946">
    <property type="entry name" value="S13-like H2TH domain"/>
    <property type="match status" value="1"/>
</dbReference>
<accession>A0A2N6MF82</accession>
<comment type="caution">
    <text evidence="19">The sequence shown here is derived from an EMBL/GenBank/DDBJ whole genome shotgun (WGS) entry which is preliminary data.</text>
</comment>
<comment type="similarity">
    <text evidence="2 16">Belongs to the FPG family.</text>
</comment>
<dbReference type="InterPro" id="IPR035937">
    <property type="entry name" value="FPG_N"/>
</dbReference>